<evidence type="ECO:0000313" key="2">
    <source>
        <dbReference type="EMBL" id="KAG8377702.1"/>
    </source>
</evidence>
<keyword evidence="3" id="KW-1185">Reference proteome</keyword>
<dbReference type="AlphaFoldDB" id="A0AAV6XCL3"/>
<name>A0AAV6XCL3_9LAMI</name>
<organism evidence="2 3">
    <name type="scientific">Buddleja alternifolia</name>
    <dbReference type="NCBI Taxonomy" id="168488"/>
    <lineage>
        <taxon>Eukaryota</taxon>
        <taxon>Viridiplantae</taxon>
        <taxon>Streptophyta</taxon>
        <taxon>Embryophyta</taxon>
        <taxon>Tracheophyta</taxon>
        <taxon>Spermatophyta</taxon>
        <taxon>Magnoliopsida</taxon>
        <taxon>eudicotyledons</taxon>
        <taxon>Gunneridae</taxon>
        <taxon>Pentapetalae</taxon>
        <taxon>asterids</taxon>
        <taxon>lamiids</taxon>
        <taxon>Lamiales</taxon>
        <taxon>Scrophulariaceae</taxon>
        <taxon>Buddlejeae</taxon>
        <taxon>Buddleja</taxon>
    </lineage>
</organism>
<protein>
    <recommendedName>
        <fullName evidence="1">DUF8040 domain-containing protein</fullName>
    </recommendedName>
</protein>
<feature type="domain" description="DUF8040" evidence="1">
    <location>
        <begin position="1"/>
        <end position="70"/>
    </location>
</feature>
<proteinExistence type="predicted"/>
<evidence type="ECO:0000313" key="3">
    <source>
        <dbReference type="Proteomes" id="UP000826271"/>
    </source>
</evidence>
<gene>
    <name evidence="2" type="ORF">BUALT_Bualt08G0060300</name>
</gene>
<evidence type="ECO:0000259" key="1">
    <source>
        <dbReference type="Pfam" id="PF26138"/>
    </source>
</evidence>
<dbReference type="Pfam" id="PF26138">
    <property type="entry name" value="DUF8040"/>
    <property type="match status" value="1"/>
</dbReference>
<dbReference type="PANTHER" id="PTHR46250:SF18">
    <property type="entry name" value="MYB_SANT-LIKE DOMAIN-CONTAINING PROTEIN"/>
    <property type="match status" value="1"/>
</dbReference>
<dbReference type="Proteomes" id="UP000826271">
    <property type="component" value="Unassembled WGS sequence"/>
</dbReference>
<dbReference type="InterPro" id="IPR058353">
    <property type="entry name" value="DUF8040"/>
</dbReference>
<reference evidence="2" key="1">
    <citation type="submission" date="2019-10" db="EMBL/GenBank/DDBJ databases">
        <authorList>
            <person name="Zhang R."/>
            <person name="Pan Y."/>
            <person name="Wang J."/>
            <person name="Ma R."/>
            <person name="Yu S."/>
        </authorList>
    </citation>
    <scope>NUCLEOTIDE SEQUENCE</scope>
    <source>
        <strain evidence="2">LA-IB0</strain>
        <tissue evidence="2">Leaf</tissue>
    </source>
</reference>
<accession>A0AAV6XCL3</accession>
<dbReference type="EMBL" id="WHWC01000008">
    <property type="protein sequence ID" value="KAG8377702.1"/>
    <property type="molecule type" value="Genomic_DNA"/>
</dbReference>
<dbReference type="PANTHER" id="PTHR46250">
    <property type="entry name" value="MYB/SANT-LIKE DNA-BINDING DOMAIN PROTEIN-RELATED"/>
    <property type="match status" value="1"/>
</dbReference>
<sequence length="454" mass="51300">MSRNSFGRLRYLLENVGGLCSTKDVQITEQVAIFLFILAHHKKNVVVKHDFKRSGYTINAHFNNVLTALLRLHTLFLVKPQPIEEHCTNDRWKWFQGCLGALDGTYIPLSFALLKGRWAILRSNSFYLVKVQNRIIMACGLLHNFIRTEMPYDPLEAEIPEVDDQISDDNDVAFIDQVEPMRGGITNGSASKNCRRCWTVEEEKALADAMKDLVIRGYKVDNGFKSGYQNLLEQAMMQAFPSTTLKAEPHINSRITVWRKNYASISTMLTRSGFVEIFGKDRATGEGAEGFADVVQQLFNKDANLEQGKDVEDGGDYVPIFNNSHFDKVESMSVSNANTSGSSKSDKRKRKLVDENDARFIDLMSSFCDKTDNRLEDISRRIGFEHDASISRKAIFEAIGEVTSLDMESMIMVSQLIVKNTKNMDLFFSLPNNGRKTMVKIILEGKFPGNNVVA</sequence>
<comment type="caution">
    <text evidence="2">The sequence shown here is derived from an EMBL/GenBank/DDBJ whole genome shotgun (WGS) entry which is preliminary data.</text>
</comment>